<dbReference type="SUPFAM" id="SSF52317">
    <property type="entry name" value="Class I glutamine amidotransferase-like"/>
    <property type="match status" value="1"/>
</dbReference>
<organism evidence="2">
    <name type="scientific">marine metagenome</name>
    <dbReference type="NCBI Taxonomy" id="408172"/>
    <lineage>
        <taxon>unclassified sequences</taxon>
        <taxon>metagenomes</taxon>
        <taxon>ecological metagenomes</taxon>
    </lineage>
</organism>
<gene>
    <name evidence="2" type="ORF">METZ01_LOCUS133067</name>
</gene>
<dbReference type="InterPro" id="IPR029010">
    <property type="entry name" value="ThuA-like"/>
</dbReference>
<reference evidence="2" key="1">
    <citation type="submission" date="2018-05" db="EMBL/GenBank/DDBJ databases">
        <authorList>
            <person name="Lanie J.A."/>
            <person name="Ng W.-L."/>
            <person name="Kazmierczak K.M."/>
            <person name="Andrzejewski T.M."/>
            <person name="Davidsen T.M."/>
            <person name="Wayne K.J."/>
            <person name="Tettelin H."/>
            <person name="Glass J.I."/>
            <person name="Rusch D."/>
            <person name="Podicherti R."/>
            <person name="Tsui H.-C.T."/>
            <person name="Winkler M.E."/>
        </authorList>
    </citation>
    <scope>NUCLEOTIDE SEQUENCE</scope>
</reference>
<feature type="domain" description="ThuA-like" evidence="1">
    <location>
        <begin position="29"/>
        <end position="246"/>
    </location>
</feature>
<dbReference type="PANTHER" id="PTHR40469">
    <property type="entry name" value="SECRETED GLYCOSYL HYDROLASE"/>
    <property type="match status" value="1"/>
</dbReference>
<dbReference type="InterPro" id="IPR029062">
    <property type="entry name" value="Class_I_gatase-like"/>
</dbReference>
<sequence>MMNYLRWMSVPLLVAVVGVAAVRAQSPPRVLYLAHSAAFEHGVLPVAEEVMLELEGEADSFDVTVFTAAEEISAERLRDFDAVMFFTTGELPMNEAQQSALAAFIRDGGGFIGVHSASDTFYEWPEYGEMLGGYFDGHPWHQEVTIRVEDQQHAATQHLGDSLRLYDEIYQFRNWSREDVSVLLSLETDSVDMGADGINRSDGDFAVAWTRQHGAGRVFYTALGHEPDVWRDMRFRRHLVAGIRWAAGIED</sequence>
<dbReference type="Gene3D" id="3.40.50.880">
    <property type="match status" value="1"/>
</dbReference>
<dbReference type="PANTHER" id="PTHR40469:SF2">
    <property type="entry name" value="GALACTOSE-BINDING DOMAIN-LIKE SUPERFAMILY PROTEIN"/>
    <property type="match status" value="1"/>
</dbReference>
<dbReference type="Pfam" id="PF06283">
    <property type="entry name" value="ThuA"/>
    <property type="match status" value="1"/>
</dbReference>
<evidence type="ECO:0000313" key="2">
    <source>
        <dbReference type="EMBL" id="SVA80213.1"/>
    </source>
</evidence>
<accession>A0A381YUI3</accession>
<name>A0A381YUI3_9ZZZZ</name>
<proteinExistence type="predicted"/>
<protein>
    <recommendedName>
        <fullName evidence="1">ThuA-like domain-containing protein</fullName>
    </recommendedName>
</protein>
<dbReference type="EMBL" id="UINC01018999">
    <property type="protein sequence ID" value="SVA80213.1"/>
    <property type="molecule type" value="Genomic_DNA"/>
</dbReference>
<dbReference type="AlphaFoldDB" id="A0A381YUI3"/>
<evidence type="ECO:0000259" key="1">
    <source>
        <dbReference type="Pfam" id="PF06283"/>
    </source>
</evidence>